<comment type="caution">
    <text evidence="2">The sequence shown here is derived from an EMBL/GenBank/DDBJ whole genome shotgun (WGS) entry which is preliminary data.</text>
</comment>
<dbReference type="PANTHER" id="PTHR35936">
    <property type="entry name" value="MEMBRANE-BOUND LYTIC MUREIN TRANSGLYCOSYLASE F"/>
    <property type="match status" value="1"/>
</dbReference>
<evidence type="ECO:0000313" key="2">
    <source>
        <dbReference type="EMBL" id="PZP35040.1"/>
    </source>
</evidence>
<dbReference type="AlphaFoldDB" id="A0A2W5E1Z0"/>
<dbReference type="EMBL" id="QFOD01000003">
    <property type="protein sequence ID" value="PZP35040.1"/>
    <property type="molecule type" value="Genomic_DNA"/>
</dbReference>
<evidence type="ECO:0000313" key="3">
    <source>
        <dbReference type="Proteomes" id="UP000249633"/>
    </source>
</evidence>
<reference evidence="2 3" key="1">
    <citation type="submission" date="2017-08" db="EMBL/GenBank/DDBJ databases">
        <title>Infants hospitalized years apart are colonized by the same room-sourced microbial strains.</title>
        <authorList>
            <person name="Brooks B."/>
            <person name="Olm M.R."/>
            <person name="Firek B.A."/>
            <person name="Baker R."/>
            <person name="Thomas B.C."/>
            <person name="Morowitz M.J."/>
            <person name="Banfield J.F."/>
        </authorList>
    </citation>
    <scope>NUCLEOTIDE SEQUENCE [LARGE SCALE GENOMIC DNA]</scope>
    <source>
        <strain evidence="2">S2_012_000_R2_81</strain>
    </source>
</reference>
<accession>A0A2W5E1Z0</accession>
<gene>
    <name evidence="2" type="ORF">DI603_03935</name>
</gene>
<evidence type="ECO:0000256" key="1">
    <source>
        <dbReference type="SAM" id="SignalP"/>
    </source>
</evidence>
<sequence length="238" mass="26033">MHRRVKLAWTLALLGLAAAAQGRVPAPSAVPARAAAAVPVCVTNFPPYVSADLPDGGSLTALARRAFAVEGLTLQAIEAPWARALVLATHGDCLLLALWRNAERDALFSYSLPVAQMQLGLFVPGRPDAPLADHAHIAYQRGSHLPPALTQGGYQLDPVVDMHPALQMLQRGRVDAVFSERASFEYLLDQQPAPRPDIHWMSPALQIMPTHMAVSRKHPQARAWLEILDREIRRSAHR</sequence>
<dbReference type="Proteomes" id="UP000249633">
    <property type="component" value="Unassembled WGS sequence"/>
</dbReference>
<feature type="chain" id="PRO_5015892018" evidence="1">
    <location>
        <begin position="23"/>
        <end position="238"/>
    </location>
</feature>
<name>A0A2W5E1Z0_9BURK</name>
<dbReference type="PANTHER" id="PTHR35936:SF35">
    <property type="entry name" value="L-CYSTINE-BINDING PROTEIN TCYJ"/>
    <property type="match status" value="1"/>
</dbReference>
<feature type="signal peptide" evidence="1">
    <location>
        <begin position="1"/>
        <end position="22"/>
    </location>
</feature>
<protein>
    <submittedName>
        <fullName evidence="2">Uncharacterized protein</fullName>
    </submittedName>
</protein>
<organism evidence="2 3">
    <name type="scientific">Roseateles depolymerans</name>
    <dbReference type="NCBI Taxonomy" id="76731"/>
    <lineage>
        <taxon>Bacteria</taxon>
        <taxon>Pseudomonadati</taxon>
        <taxon>Pseudomonadota</taxon>
        <taxon>Betaproteobacteria</taxon>
        <taxon>Burkholderiales</taxon>
        <taxon>Sphaerotilaceae</taxon>
        <taxon>Roseateles</taxon>
    </lineage>
</organism>
<proteinExistence type="predicted"/>
<dbReference type="Gene3D" id="3.40.190.10">
    <property type="entry name" value="Periplasmic binding protein-like II"/>
    <property type="match status" value="2"/>
</dbReference>
<keyword evidence="1" id="KW-0732">Signal</keyword>
<dbReference type="SUPFAM" id="SSF53850">
    <property type="entry name" value="Periplasmic binding protein-like II"/>
    <property type="match status" value="1"/>
</dbReference>